<evidence type="ECO:0000313" key="5">
    <source>
        <dbReference type="EMBL" id="OUL59413.1"/>
    </source>
</evidence>
<name>A0A244CUV9_PSEDV</name>
<evidence type="ECO:0000256" key="2">
    <source>
        <dbReference type="ARBA" id="ARBA00022837"/>
    </source>
</evidence>
<feature type="domain" description="PilY1 beta-propeller" evidence="4">
    <location>
        <begin position="497"/>
        <end position="721"/>
    </location>
</feature>
<dbReference type="Gene3D" id="3.40.50.410">
    <property type="entry name" value="von Willebrand factor, type A domain"/>
    <property type="match status" value="1"/>
</dbReference>
<comment type="caution">
    <text evidence="5">The sequence shown here is derived from an EMBL/GenBank/DDBJ whole genome shotgun (WGS) entry which is preliminary data.</text>
</comment>
<gene>
    <name evidence="5" type="ORF">B1199_03850</name>
</gene>
<feature type="chain" id="PRO_5013372090" description="PilY1 beta-propeller domain-containing protein" evidence="3">
    <location>
        <begin position="26"/>
        <end position="1005"/>
    </location>
</feature>
<keyword evidence="2" id="KW-0106">Calcium</keyword>
<keyword evidence="3" id="KW-0732">Signal</keyword>
<dbReference type="Pfam" id="PF05567">
    <property type="entry name" value="T4P_PilY1"/>
    <property type="match status" value="1"/>
</dbReference>
<evidence type="ECO:0000256" key="1">
    <source>
        <dbReference type="ARBA" id="ARBA00022723"/>
    </source>
</evidence>
<evidence type="ECO:0000313" key="6">
    <source>
        <dbReference type="Proteomes" id="UP000194841"/>
    </source>
</evidence>
<dbReference type="InterPro" id="IPR036465">
    <property type="entry name" value="vWFA_dom_sf"/>
</dbReference>
<dbReference type="Proteomes" id="UP000194841">
    <property type="component" value="Unassembled WGS sequence"/>
</dbReference>
<reference evidence="5 6" key="1">
    <citation type="submission" date="2017-02" db="EMBL/GenBank/DDBJ databases">
        <title>Pseudoalteromonas ulvae TC14 Genome.</title>
        <authorList>
            <person name="Molmeret M."/>
        </authorList>
    </citation>
    <scope>NUCLEOTIDE SEQUENCE [LARGE SCALE GENOMIC DNA]</scope>
    <source>
        <strain evidence="5">TC14</strain>
    </source>
</reference>
<evidence type="ECO:0000256" key="3">
    <source>
        <dbReference type="SAM" id="SignalP"/>
    </source>
</evidence>
<organism evidence="5 6">
    <name type="scientific">Pseudoalteromonas ulvae</name>
    <dbReference type="NCBI Taxonomy" id="107327"/>
    <lineage>
        <taxon>Bacteria</taxon>
        <taxon>Pseudomonadati</taxon>
        <taxon>Pseudomonadota</taxon>
        <taxon>Gammaproteobacteria</taxon>
        <taxon>Alteromonadales</taxon>
        <taxon>Pseudoalteromonadaceae</taxon>
        <taxon>Pseudoalteromonas</taxon>
    </lineage>
</organism>
<sequence>MNKFKVHWQSMFIALAVMVTGSSMAEDIELYVNHNVETTEQARVLIMFDSSGSMGTKISSDSDCYDWVWNSYRGKYQWSKVDCTRLVVAKKAMSDLIDTNPDVEFGLMRFNNNQGGHILAGVGTEHSVVKSKIWQITATDWTPLSETTYEAYRYLSGKSLIWASGVDGRDKSIDDGSSYSSPFEVKYDADGSQILRCDNSVNLLIMTDGDPTKDSDSNGSIKGLYKNKFGFNPTAESSSYLHALAEYMVNDDLYTSTPAKDIARTFTIGFGSGMTEPGKELLAETAKSGGSGKSYHANTAAELTKQLNSAISQIRQVNDGFTSPSVASSQSDRTQTLDSVYFAMFYPELGPRWQGNLKKLKIQGNSLTDKSGVNAIDDEGNIKKSASTFWLKDSSPDGNVVGQGGASARLSAMTSRNVFTDVGENANGYSLPTFSSSNASIKVNGYSASALKELIDWSAGLDVDDEDGDNSTTDLRPAIMGDPLHSKPVAINYGKNNDIHILVGTNAGFIHMFNDLGGQDDIKEEWAFIPSDLYPILPAVRNNQFSADLKEGKVYGMDLTPTVYIDDKNDNGIVEADAGDKAWAFFGMRRGGRNYYGFDITNPSSPSLKWTIKGGEGDFADLGQSWSQPKVTFIKKYGKDTPVLILGGGYDPNKDSNPTASDNLGKGVYIVEAFTSKYLHHFDSGDHSIPSNIAVLDSDYDGYTDRLYAGDTGGFVWRYDLPESESWSAVKLASLGGSGANNRMFFYQPEVARTFFSELTKTETNNNGDISVQYSRKQTPYEAILLGSGNRTSPKDSTINDQLFMIRDENVLTENLASKSVPLITVDQLMDIKTDSFDNKQLDDFRALETKYAQSFVGWRYPMLAGEKSLSEPKVIGGVAYFTSYKFTQSSDPIVNQCSINTGDGSLYAFHLHYGAKIYNNLKFDVGNRVPAAPQLIFDKDTHQNSEFLLIGVGSGEDGSGVIKAKSIASNLVPDCDGEGCVPNLVGEFAGFKTHRNYQYRESNF</sequence>
<dbReference type="RefSeq" id="WP_086742805.1">
    <property type="nucleotide sequence ID" value="NZ_MWPV01000001.1"/>
</dbReference>
<accession>A0A244CUV9</accession>
<proteinExistence type="predicted"/>
<dbReference type="EMBL" id="MWPV01000001">
    <property type="protein sequence ID" value="OUL59413.1"/>
    <property type="molecule type" value="Genomic_DNA"/>
</dbReference>
<dbReference type="InterPro" id="IPR008707">
    <property type="entry name" value="B-propeller_PilY1"/>
</dbReference>
<evidence type="ECO:0000259" key="4">
    <source>
        <dbReference type="Pfam" id="PF05567"/>
    </source>
</evidence>
<dbReference type="SUPFAM" id="SSF53300">
    <property type="entry name" value="vWA-like"/>
    <property type="match status" value="1"/>
</dbReference>
<dbReference type="OrthoDB" id="7156875at2"/>
<keyword evidence="1" id="KW-0479">Metal-binding</keyword>
<dbReference type="GO" id="GO:0046872">
    <property type="term" value="F:metal ion binding"/>
    <property type="evidence" value="ECO:0007669"/>
    <property type="project" value="UniProtKB-KW"/>
</dbReference>
<feature type="signal peptide" evidence="3">
    <location>
        <begin position="1"/>
        <end position="25"/>
    </location>
</feature>
<protein>
    <recommendedName>
        <fullName evidence="4">PilY1 beta-propeller domain-containing protein</fullName>
    </recommendedName>
</protein>
<dbReference type="AlphaFoldDB" id="A0A244CUV9"/>
<keyword evidence="6" id="KW-1185">Reference proteome</keyword>